<feature type="domain" description="DUF2314" evidence="3">
    <location>
        <begin position="72"/>
        <end position="170"/>
    </location>
</feature>
<dbReference type="Proteomes" id="UP000076077">
    <property type="component" value="Chromosome"/>
</dbReference>
<protein>
    <recommendedName>
        <fullName evidence="3">DUF2314 domain-containing protein</fullName>
    </recommendedName>
</protein>
<dbReference type="RefSeq" id="WP_067154122.1">
    <property type="nucleotide sequence ID" value="NZ_CP014864.1"/>
</dbReference>
<reference evidence="5" key="1">
    <citation type="submission" date="2016-03" db="EMBL/GenBank/DDBJ databases">
        <authorList>
            <person name="Lee Y.-S."/>
            <person name="Choi Y.-L."/>
        </authorList>
    </citation>
    <scope>NUCLEOTIDE SEQUENCE [LARGE SCALE GENOMIC DNA]</scope>
    <source>
        <strain evidence="5">DAU221</strain>
    </source>
</reference>
<feature type="coiled-coil region" evidence="1">
    <location>
        <begin position="72"/>
        <end position="99"/>
    </location>
</feature>
<dbReference type="InterPro" id="IPR018756">
    <property type="entry name" value="DUF2314"/>
</dbReference>
<keyword evidence="2" id="KW-1133">Transmembrane helix</keyword>
<keyword evidence="5" id="KW-1185">Reference proteome</keyword>
<keyword evidence="2" id="KW-0812">Transmembrane</keyword>
<dbReference type="Pfam" id="PF10077">
    <property type="entry name" value="DUF2314"/>
    <property type="match status" value="1"/>
</dbReference>
<dbReference type="KEGG" id="mthd:A3224_10315"/>
<accession>A0A143HMG6</accession>
<dbReference type="OrthoDB" id="7062184at2"/>
<dbReference type="GeneID" id="76608445"/>
<feature type="transmembrane region" description="Helical" evidence="2">
    <location>
        <begin position="34"/>
        <end position="53"/>
    </location>
</feature>
<organism evidence="4 5">
    <name type="scientific">Microbulbifer thermotolerans</name>
    <dbReference type="NCBI Taxonomy" id="252514"/>
    <lineage>
        <taxon>Bacteria</taxon>
        <taxon>Pseudomonadati</taxon>
        <taxon>Pseudomonadota</taxon>
        <taxon>Gammaproteobacteria</taxon>
        <taxon>Cellvibrionales</taxon>
        <taxon>Microbulbiferaceae</taxon>
        <taxon>Microbulbifer</taxon>
    </lineage>
</organism>
<keyword evidence="2" id="KW-0472">Membrane</keyword>
<evidence type="ECO:0000313" key="4">
    <source>
        <dbReference type="EMBL" id="AMX02915.1"/>
    </source>
</evidence>
<evidence type="ECO:0000256" key="2">
    <source>
        <dbReference type="SAM" id="Phobius"/>
    </source>
</evidence>
<sequence>MLRIFTVSVISFLSFFPIYMFVTEVCGLNDDFGAVVAIALAIIAVPAVLLKLWKEKPSPEVIPVNVNDPVMKEFVEKSRKQIDRLIEGLEEEKKEAYVKFPYRFGGEIEHVWGTAHNIKDGYVIVSLDSSPVGDLPEEVYGRLKIKLEEIEDWMLVDTDGTTFGGYSILAHAKIYTREYGSLPRDYERYLKRFVDFDWPEIT</sequence>
<keyword evidence="1" id="KW-0175">Coiled coil</keyword>
<evidence type="ECO:0000313" key="5">
    <source>
        <dbReference type="Proteomes" id="UP000076077"/>
    </source>
</evidence>
<evidence type="ECO:0000256" key="1">
    <source>
        <dbReference type="SAM" id="Coils"/>
    </source>
</evidence>
<proteinExistence type="predicted"/>
<dbReference type="EMBL" id="CP014864">
    <property type="protein sequence ID" value="AMX02915.1"/>
    <property type="molecule type" value="Genomic_DNA"/>
</dbReference>
<evidence type="ECO:0000259" key="3">
    <source>
        <dbReference type="Pfam" id="PF10077"/>
    </source>
</evidence>
<feature type="transmembrane region" description="Helical" evidence="2">
    <location>
        <begin position="5"/>
        <end position="22"/>
    </location>
</feature>
<name>A0A143HMG6_MICTH</name>
<dbReference type="AlphaFoldDB" id="A0A143HMG6"/>
<gene>
    <name evidence="4" type="ORF">A3224_10315</name>
</gene>